<keyword evidence="1" id="KW-0479">Metal-binding</keyword>
<dbReference type="GO" id="GO:0018773">
    <property type="term" value="F:acetylpyruvate hydrolase activity"/>
    <property type="evidence" value="ECO:0007669"/>
    <property type="project" value="TreeGrafter"/>
</dbReference>
<organism evidence="3 4">
    <name type="scientific">Sphingomonas taxi</name>
    <dbReference type="NCBI Taxonomy" id="1549858"/>
    <lineage>
        <taxon>Bacteria</taxon>
        <taxon>Pseudomonadati</taxon>
        <taxon>Pseudomonadota</taxon>
        <taxon>Alphaproteobacteria</taxon>
        <taxon>Sphingomonadales</taxon>
        <taxon>Sphingomonadaceae</taxon>
        <taxon>Sphingomonas</taxon>
    </lineage>
</organism>
<evidence type="ECO:0000313" key="3">
    <source>
        <dbReference type="EMBL" id="PZO71955.1"/>
    </source>
</evidence>
<dbReference type="AlphaFoldDB" id="A0A2W5ALK2"/>
<feature type="domain" description="Fumarylacetoacetase-like C-terminal" evidence="2">
    <location>
        <begin position="38"/>
        <end position="234"/>
    </location>
</feature>
<dbReference type="InterPro" id="IPR011234">
    <property type="entry name" value="Fumarylacetoacetase-like_C"/>
</dbReference>
<proteinExistence type="predicted"/>
<protein>
    <submittedName>
        <fullName evidence="3">Fumarylacetoacetate hydrolase</fullName>
    </submittedName>
</protein>
<reference evidence="3 4" key="1">
    <citation type="submission" date="2017-08" db="EMBL/GenBank/DDBJ databases">
        <title>Infants hospitalized years apart are colonized by the same room-sourced microbial strains.</title>
        <authorList>
            <person name="Brooks B."/>
            <person name="Olm M.R."/>
            <person name="Firek B.A."/>
            <person name="Baker R."/>
            <person name="Thomas B.C."/>
            <person name="Morowitz M.J."/>
            <person name="Banfield J.F."/>
        </authorList>
    </citation>
    <scope>NUCLEOTIDE SEQUENCE [LARGE SCALE GENOMIC DNA]</scope>
    <source>
        <strain evidence="3">S2_018_000_R3_119</strain>
    </source>
</reference>
<evidence type="ECO:0000256" key="1">
    <source>
        <dbReference type="ARBA" id="ARBA00022723"/>
    </source>
</evidence>
<accession>A0A2W5ALK2</accession>
<dbReference type="PANTHER" id="PTHR11820">
    <property type="entry name" value="ACYLPYRUVASE"/>
    <property type="match status" value="1"/>
</dbReference>
<dbReference type="Proteomes" id="UP000249555">
    <property type="component" value="Unassembled WGS sequence"/>
</dbReference>
<dbReference type="Pfam" id="PF01557">
    <property type="entry name" value="FAA_hydrolase"/>
    <property type="match status" value="1"/>
</dbReference>
<dbReference type="Gene3D" id="3.90.850.10">
    <property type="entry name" value="Fumarylacetoacetase-like, C-terminal domain"/>
    <property type="match status" value="1"/>
</dbReference>
<dbReference type="PANTHER" id="PTHR11820:SF90">
    <property type="entry name" value="FLUTATHIONE S-TRANSFERASE"/>
    <property type="match status" value="1"/>
</dbReference>
<dbReference type="GO" id="GO:0046872">
    <property type="term" value="F:metal ion binding"/>
    <property type="evidence" value="ECO:0007669"/>
    <property type="project" value="UniProtKB-KW"/>
</dbReference>
<gene>
    <name evidence="3" type="ORF">DI640_13805</name>
</gene>
<dbReference type="SUPFAM" id="SSF56529">
    <property type="entry name" value="FAH"/>
    <property type="match status" value="1"/>
</dbReference>
<comment type="caution">
    <text evidence="3">The sequence shown here is derived from an EMBL/GenBank/DDBJ whole genome shotgun (WGS) entry which is preliminary data.</text>
</comment>
<evidence type="ECO:0000259" key="2">
    <source>
        <dbReference type="Pfam" id="PF01557"/>
    </source>
</evidence>
<dbReference type="EMBL" id="QFMX01000018">
    <property type="protein sequence ID" value="PZO71955.1"/>
    <property type="molecule type" value="Genomic_DNA"/>
</dbReference>
<sequence>MRPQSIRAREGATMHIPTITAPTVAIAGSTDRFPVRRIFCVGQNYADHAREMGSDPDRQEPFFFTKPADAVVENGSALPFPPQTEDLHHEVELVIALGKGGKDVAVEDAAAMIFGAGVGIDLTRRDLQAAAKKIGRPWDMAKGFDRSAPVAALTPGVPTASGSIALAIDGETRQSGDLSMMIWSIPEIIATLSTFVELAPGDLIFTGTPAGVGPIRRGQAVRATIDGFEPLEVTFTA</sequence>
<keyword evidence="3" id="KW-0378">Hydrolase</keyword>
<evidence type="ECO:0000313" key="4">
    <source>
        <dbReference type="Proteomes" id="UP000249555"/>
    </source>
</evidence>
<dbReference type="InterPro" id="IPR036663">
    <property type="entry name" value="Fumarylacetoacetase_C_sf"/>
</dbReference>
<name>A0A2W5ALK2_9SPHN</name>